<feature type="region of interest" description="Disordered" evidence="5">
    <location>
        <begin position="164"/>
        <end position="188"/>
    </location>
</feature>
<dbReference type="InterPro" id="IPR003165">
    <property type="entry name" value="Piwi"/>
</dbReference>
<dbReference type="SMART" id="SM01163">
    <property type="entry name" value="DUF1785"/>
    <property type="match status" value="1"/>
</dbReference>
<dbReference type="InterPro" id="IPR003100">
    <property type="entry name" value="PAZ_dom"/>
</dbReference>
<dbReference type="InterPro" id="IPR014811">
    <property type="entry name" value="ArgoL1"/>
</dbReference>
<dbReference type="SUPFAM" id="SSF53098">
    <property type="entry name" value="Ribonuclease H-like"/>
    <property type="match status" value="1"/>
</dbReference>
<comment type="caution">
    <text evidence="8">The sequence shown here is derived from an EMBL/GenBank/DDBJ whole genome shotgun (WGS) entry which is preliminary data.</text>
</comment>
<dbReference type="Pfam" id="PF16486">
    <property type="entry name" value="ArgoN"/>
    <property type="match status" value="1"/>
</dbReference>
<dbReference type="EMBL" id="JBBPBM010000012">
    <property type="protein sequence ID" value="KAK8562278.1"/>
    <property type="molecule type" value="Genomic_DNA"/>
</dbReference>
<organism evidence="8 9">
    <name type="scientific">Hibiscus sabdariffa</name>
    <name type="common">roselle</name>
    <dbReference type="NCBI Taxonomy" id="183260"/>
    <lineage>
        <taxon>Eukaryota</taxon>
        <taxon>Viridiplantae</taxon>
        <taxon>Streptophyta</taxon>
        <taxon>Embryophyta</taxon>
        <taxon>Tracheophyta</taxon>
        <taxon>Spermatophyta</taxon>
        <taxon>Magnoliopsida</taxon>
        <taxon>eudicotyledons</taxon>
        <taxon>Gunneridae</taxon>
        <taxon>Pentapetalae</taxon>
        <taxon>rosids</taxon>
        <taxon>malvids</taxon>
        <taxon>Malvales</taxon>
        <taxon>Malvaceae</taxon>
        <taxon>Malvoideae</taxon>
        <taxon>Hibiscus</taxon>
    </lineage>
</organism>
<dbReference type="InterPro" id="IPR032474">
    <property type="entry name" value="Argonaute_N"/>
</dbReference>
<comment type="similarity">
    <text evidence="1">Belongs to the argonaute family. Ago subfamily.</text>
</comment>
<dbReference type="PANTHER" id="PTHR22891">
    <property type="entry name" value="EUKARYOTIC TRANSLATION INITIATION FACTOR 2C"/>
    <property type="match status" value="1"/>
</dbReference>
<dbReference type="SUPFAM" id="SSF101690">
    <property type="entry name" value="PAZ domain"/>
    <property type="match status" value="1"/>
</dbReference>
<reference evidence="8 9" key="1">
    <citation type="journal article" date="2024" name="G3 (Bethesda)">
        <title>Genome assembly of Hibiscus sabdariffa L. provides insights into metabolisms of medicinal natural products.</title>
        <authorList>
            <person name="Kim T."/>
        </authorList>
    </citation>
    <scope>NUCLEOTIDE SEQUENCE [LARGE SCALE GENOMIC DNA]</scope>
    <source>
        <strain evidence="8">TK-2024</strain>
        <tissue evidence="8">Old leaves</tissue>
    </source>
</reference>
<keyword evidence="3" id="KW-0943">RNA-mediated gene silencing</keyword>
<dbReference type="Proteomes" id="UP001472677">
    <property type="component" value="Unassembled WGS sequence"/>
</dbReference>
<dbReference type="InterPro" id="IPR032472">
    <property type="entry name" value="ArgoL2"/>
</dbReference>
<keyword evidence="2" id="KW-0678">Repressor</keyword>
<dbReference type="Pfam" id="PF02171">
    <property type="entry name" value="Piwi"/>
    <property type="match status" value="1"/>
</dbReference>
<evidence type="ECO:0000256" key="5">
    <source>
        <dbReference type="SAM" id="MobiDB-lite"/>
    </source>
</evidence>
<evidence type="ECO:0000256" key="1">
    <source>
        <dbReference type="ARBA" id="ARBA00008201"/>
    </source>
</evidence>
<dbReference type="Pfam" id="PF16487">
    <property type="entry name" value="ArgoMid"/>
    <property type="match status" value="1"/>
</dbReference>
<dbReference type="CDD" id="cd02846">
    <property type="entry name" value="PAZ_argonaute_like"/>
    <property type="match status" value="1"/>
</dbReference>
<evidence type="ECO:0000313" key="8">
    <source>
        <dbReference type="EMBL" id="KAK8562278.1"/>
    </source>
</evidence>
<evidence type="ECO:0000259" key="7">
    <source>
        <dbReference type="PROSITE" id="PS50822"/>
    </source>
</evidence>
<dbReference type="InterPro" id="IPR036397">
    <property type="entry name" value="RNaseH_sf"/>
</dbReference>
<evidence type="ECO:0000259" key="6">
    <source>
        <dbReference type="PROSITE" id="PS50821"/>
    </source>
</evidence>
<sequence length="978" mass="109027">MESGNVGFYTLFSLCKFQDMDSEQDGNGALPESLPPPPPVPPDVVPIKVESEPAKKKVVRVPMARRGLGSKGQKITLLTNHFKVNVGSVDGHFFHYCVSLSYEDGRLVDGKGVGRKVIDRVQETYSNELDGKDFAYDGEKSLFTVGPLPNNKHEFTVVLEDVTSNRNNGNASPDGHDSPNAHDRKRIKRPYQSKTFKVDISFAAKIPMLAIQNALRGQESENSQEALRVLDIILRQHAAKQGCLLVRQSFFQNNPDNFTDIGGGVLGCRGFHSSFRASQGGLSLNIDVSTTMIIQPGPVVDFLLANQNARDPYSLDWTKAKRSLKNLRIKVNPSNQEYKITGLSEQMCKDQLFSLKQKSVKNDNGEAENLEITVYDYFVNHRNIQLSYSADLPCINVGKPKRPTYIPLELCSLVSLQRYTKALTTFQRASLVEKSRQKPQERMTVLSSALQRSNYNADSMLRSCGVAISSNFTQVEGRVLPAPRLKVGNGEDFFPRNGRWNFNNKKLVEPTKIERWAVVNFSARCDTNSLVRDLIRCGDMKGIRIDPPFDVFQESNQNRRCSPVVRVEKMFEDIQSKLPGAPQFLLCLLPDRKNSDLYGPWKRKNLAEFGIVTQCMAPTRVNDQYLTNLLLKINAKLGGLNSMLAIEQTPSIPVVSKVPTIILGMDVSHGSPGQSDIPSIAAVVSSRQWPLISRYRASVRTQSPKLEMIDSLFKRVSDKEDEGIIREVLLDFYTSSGKRKPDQIIIFRDGVSESQFNQVLNIELDQVIEACKFLDENWNPKFVVIVAQKNHHTKFFQQGSPDNVPPGTVIDNKICHPKNNDFYLCAHAGMIGTTRPTHYHVLLDQIGFSADDLQELVHSLSYVYQRSTTAISVVAPICYAHLAASQDKTDVAQPVVLDMDISEVHKSTNVAKGKSVSHFVAESSSKGGLRPVVFASREEVNKETPGVTPIPHVHTGKDIVVAVVSGEKIISREVWSLV</sequence>
<dbReference type="InterPro" id="IPR032473">
    <property type="entry name" value="Argonaute_Mid_dom"/>
</dbReference>
<protein>
    <recommendedName>
        <fullName evidence="10">Argonaute 4</fullName>
    </recommendedName>
</protein>
<evidence type="ECO:0008006" key="10">
    <source>
        <dbReference type="Google" id="ProtNLM"/>
    </source>
</evidence>
<dbReference type="PROSITE" id="PS50822">
    <property type="entry name" value="PIWI"/>
    <property type="match status" value="1"/>
</dbReference>
<dbReference type="InterPro" id="IPR012337">
    <property type="entry name" value="RNaseH-like_sf"/>
</dbReference>
<gene>
    <name evidence="8" type="ORF">V6N12_010362</name>
</gene>
<dbReference type="CDD" id="cd04657">
    <property type="entry name" value="Piwi_ago-like"/>
    <property type="match status" value="1"/>
</dbReference>
<evidence type="ECO:0000256" key="2">
    <source>
        <dbReference type="ARBA" id="ARBA00022491"/>
    </source>
</evidence>
<dbReference type="Pfam" id="PF08699">
    <property type="entry name" value="ArgoL1"/>
    <property type="match status" value="1"/>
</dbReference>
<dbReference type="Gene3D" id="3.40.50.2300">
    <property type="match status" value="1"/>
</dbReference>
<dbReference type="InterPro" id="IPR036085">
    <property type="entry name" value="PAZ_dom_sf"/>
</dbReference>
<dbReference type="Pfam" id="PF02170">
    <property type="entry name" value="PAZ"/>
    <property type="match status" value="1"/>
</dbReference>
<keyword evidence="4" id="KW-0687">Ribonucleoprotein</keyword>
<dbReference type="Gene3D" id="3.30.420.10">
    <property type="entry name" value="Ribonuclease H-like superfamily/Ribonuclease H"/>
    <property type="match status" value="1"/>
</dbReference>
<accession>A0ABR2ELC7</accession>
<name>A0ABR2ELC7_9ROSI</name>
<evidence type="ECO:0000256" key="4">
    <source>
        <dbReference type="ARBA" id="ARBA00023274"/>
    </source>
</evidence>
<feature type="domain" description="Piwi" evidence="7">
    <location>
        <begin position="584"/>
        <end position="884"/>
    </location>
</feature>
<evidence type="ECO:0000256" key="3">
    <source>
        <dbReference type="ARBA" id="ARBA00023158"/>
    </source>
</evidence>
<dbReference type="Pfam" id="PF16488">
    <property type="entry name" value="ArgoL2"/>
    <property type="match status" value="1"/>
</dbReference>
<proteinExistence type="inferred from homology"/>
<dbReference type="InterPro" id="IPR045246">
    <property type="entry name" value="Piwi_ago-like"/>
</dbReference>
<dbReference type="Gene3D" id="2.170.260.10">
    <property type="entry name" value="paz domain"/>
    <property type="match status" value="1"/>
</dbReference>
<feature type="domain" description="PAZ" evidence="6">
    <location>
        <begin position="298"/>
        <end position="415"/>
    </location>
</feature>
<keyword evidence="9" id="KW-1185">Reference proteome</keyword>
<dbReference type="SMART" id="SM00950">
    <property type="entry name" value="Piwi"/>
    <property type="match status" value="1"/>
</dbReference>
<evidence type="ECO:0000313" key="9">
    <source>
        <dbReference type="Proteomes" id="UP001472677"/>
    </source>
</evidence>
<dbReference type="PROSITE" id="PS50821">
    <property type="entry name" value="PAZ"/>
    <property type="match status" value="1"/>
</dbReference>